<dbReference type="STRING" id="1703345.A3860_38830"/>
<accession>A0A1V9FLE8</accession>
<protein>
    <submittedName>
        <fullName evidence="1">Uncharacterized protein</fullName>
    </submittedName>
</protein>
<dbReference type="Proteomes" id="UP000192796">
    <property type="component" value="Unassembled WGS sequence"/>
</dbReference>
<keyword evidence="2" id="KW-1185">Reference proteome</keyword>
<comment type="caution">
    <text evidence="1">The sequence shown here is derived from an EMBL/GenBank/DDBJ whole genome shotgun (WGS) entry which is preliminary data.</text>
</comment>
<evidence type="ECO:0000313" key="2">
    <source>
        <dbReference type="Proteomes" id="UP000192796"/>
    </source>
</evidence>
<organism evidence="1 2">
    <name type="scientific">Niastella vici</name>
    <dbReference type="NCBI Taxonomy" id="1703345"/>
    <lineage>
        <taxon>Bacteria</taxon>
        <taxon>Pseudomonadati</taxon>
        <taxon>Bacteroidota</taxon>
        <taxon>Chitinophagia</taxon>
        <taxon>Chitinophagales</taxon>
        <taxon>Chitinophagaceae</taxon>
        <taxon>Niastella</taxon>
    </lineage>
</organism>
<sequence>MEQQLLSGNLGFDMVIEDDNTIAVRRVYPANASADEILNGVNRTPQVTLQCFDPLLIDELYLIGKRISLQNHRLYDAAIKPRSFWSIIKNLFTKN</sequence>
<gene>
    <name evidence="1" type="ORF">A3860_38830</name>
</gene>
<dbReference type="AlphaFoldDB" id="A0A1V9FLE8"/>
<dbReference type="RefSeq" id="WP_081154981.1">
    <property type="nucleotide sequence ID" value="NZ_LVYD01000087.1"/>
</dbReference>
<reference evidence="1 2" key="1">
    <citation type="submission" date="2016-03" db="EMBL/GenBank/DDBJ databases">
        <title>Niastella vici sp. nov., isolated from farmland soil.</title>
        <authorList>
            <person name="Chen L."/>
            <person name="Wang D."/>
            <person name="Yang S."/>
            <person name="Wang G."/>
        </authorList>
    </citation>
    <scope>NUCLEOTIDE SEQUENCE [LARGE SCALE GENOMIC DNA]</scope>
    <source>
        <strain evidence="1 2">DJ57</strain>
    </source>
</reference>
<proteinExistence type="predicted"/>
<name>A0A1V9FLE8_9BACT</name>
<evidence type="ECO:0000313" key="1">
    <source>
        <dbReference type="EMBL" id="OQP59127.1"/>
    </source>
</evidence>
<dbReference type="EMBL" id="LVYD01000087">
    <property type="protein sequence ID" value="OQP59127.1"/>
    <property type="molecule type" value="Genomic_DNA"/>
</dbReference>